<keyword evidence="5" id="KW-0808">Transferase</keyword>
<evidence type="ECO:0000313" key="15">
    <source>
        <dbReference type="EMBL" id="GGM15509.1"/>
    </source>
</evidence>
<dbReference type="InterPro" id="IPR004358">
    <property type="entry name" value="Sig_transdc_His_kin-like_C"/>
</dbReference>
<dbReference type="RefSeq" id="WP_212759800.1">
    <property type="nucleotide sequence ID" value="NZ_BMPT01000003.1"/>
</dbReference>
<dbReference type="Pfam" id="PF02518">
    <property type="entry name" value="HATPase_c"/>
    <property type="match status" value="1"/>
</dbReference>
<evidence type="ECO:0000259" key="14">
    <source>
        <dbReference type="PROSITE" id="PS50885"/>
    </source>
</evidence>
<keyword evidence="9" id="KW-0902">Two-component regulatory system</keyword>
<accession>A0A8H9GED0</accession>
<dbReference type="Gene3D" id="6.10.340.10">
    <property type="match status" value="1"/>
</dbReference>
<dbReference type="InterPro" id="IPR036890">
    <property type="entry name" value="HATPase_C_sf"/>
</dbReference>
<keyword evidence="10 12" id="KW-0472">Membrane</keyword>
<evidence type="ECO:0000256" key="12">
    <source>
        <dbReference type="SAM" id="Phobius"/>
    </source>
</evidence>
<dbReference type="GO" id="GO:0000155">
    <property type="term" value="F:phosphorelay sensor kinase activity"/>
    <property type="evidence" value="ECO:0007669"/>
    <property type="project" value="InterPro"/>
</dbReference>
<keyword evidence="6 12" id="KW-0812">Transmembrane</keyword>
<dbReference type="SUPFAM" id="SSF158472">
    <property type="entry name" value="HAMP domain-like"/>
    <property type="match status" value="1"/>
</dbReference>
<dbReference type="SUPFAM" id="SSF47384">
    <property type="entry name" value="Homodimeric domain of signal transducing histidine kinase"/>
    <property type="match status" value="1"/>
</dbReference>
<feature type="transmembrane region" description="Helical" evidence="12">
    <location>
        <begin position="12"/>
        <end position="35"/>
    </location>
</feature>
<dbReference type="InterPro" id="IPR003594">
    <property type="entry name" value="HATPase_dom"/>
</dbReference>
<reference evidence="15" key="1">
    <citation type="journal article" date="2014" name="Int. J. Syst. Evol. Microbiol.">
        <title>Complete genome sequence of Corynebacterium casei LMG S-19264T (=DSM 44701T), isolated from a smear-ripened cheese.</title>
        <authorList>
            <consortium name="US DOE Joint Genome Institute (JGI-PGF)"/>
            <person name="Walter F."/>
            <person name="Albersmeier A."/>
            <person name="Kalinowski J."/>
            <person name="Ruckert C."/>
        </authorList>
    </citation>
    <scope>NUCLEOTIDE SEQUENCE</scope>
    <source>
        <strain evidence="15">JCM 3051</strain>
    </source>
</reference>
<evidence type="ECO:0000256" key="6">
    <source>
        <dbReference type="ARBA" id="ARBA00022692"/>
    </source>
</evidence>
<evidence type="ECO:0000256" key="1">
    <source>
        <dbReference type="ARBA" id="ARBA00000085"/>
    </source>
</evidence>
<evidence type="ECO:0000256" key="4">
    <source>
        <dbReference type="ARBA" id="ARBA00022553"/>
    </source>
</evidence>
<organism evidence="15 16">
    <name type="scientific">Promicromonospora citrea</name>
    <dbReference type="NCBI Taxonomy" id="43677"/>
    <lineage>
        <taxon>Bacteria</taxon>
        <taxon>Bacillati</taxon>
        <taxon>Actinomycetota</taxon>
        <taxon>Actinomycetes</taxon>
        <taxon>Micrococcales</taxon>
        <taxon>Promicromonosporaceae</taxon>
        <taxon>Promicromonospora</taxon>
    </lineage>
</organism>
<dbReference type="Gene3D" id="1.10.287.130">
    <property type="match status" value="1"/>
</dbReference>
<reference evidence="15" key="2">
    <citation type="submission" date="2020-09" db="EMBL/GenBank/DDBJ databases">
        <authorList>
            <person name="Sun Q."/>
            <person name="Ohkuma M."/>
        </authorList>
    </citation>
    <scope>NUCLEOTIDE SEQUENCE</scope>
    <source>
        <strain evidence="15">JCM 3051</strain>
    </source>
</reference>
<dbReference type="EMBL" id="BMPT01000003">
    <property type="protein sequence ID" value="GGM15509.1"/>
    <property type="molecule type" value="Genomic_DNA"/>
</dbReference>
<feature type="domain" description="HAMP" evidence="14">
    <location>
        <begin position="238"/>
        <end position="290"/>
    </location>
</feature>
<evidence type="ECO:0000256" key="3">
    <source>
        <dbReference type="ARBA" id="ARBA00012438"/>
    </source>
</evidence>
<comment type="subcellular location">
    <subcellularLocation>
        <location evidence="2">Cell membrane</location>
    </subcellularLocation>
</comment>
<keyword evidence="4" id="KW-0597">Phosphoprotein</keyword>
<dbReference type="SMART" id="SM00304">
    <property type="entry name" value="HAMP"/>
    <property type="match status" value="1"/>
</dbReference>
<dbReference type="Proteomes" id="UP000655589">
    <property type="component" value="Unassembled WGS sequence"/>
</dbReference>
<evidence type="ECO:0000256" key="7">
    <source>
        <dbReference type="ARBA" id="ARBA00022777"/>
    </source>
</evidence>
<dbReference type="GO" id="GO:0005886">
    <property type="term" value="C:plasma membrane"/>
    <property type="evidence" value="ECO:0007669"/>
    <property type="project" value="UniProtKB-SubCell"/>
</dbReference>
<feature type="domain" description="Histidine kinase" evidence="13">
    <location>
        <begin position="298"/>
        <end position="512"/>
    </location>
</feature>
<dbReference type="PROSITE" id="PS50109">
    <property type="entry name" value="HIS_KIN"/>
    <property type="match status" value="1"/>
</dbReference>
<evidence type="ECO:0000256" key="2">
    <source>
        <dbReference type="ARBA" id="ARBA00004236"/>
    </source>
</evidence>
<keyword evidence="7" id="KW-0418">Kinase</keyword>
<dbReference type="InterPro" id="IPR036097">
    <property type="entry name" value="HisK_dim/P_sf"/>
</dbReference>
<evidence type="ECO:0000259" key="13">
    <source>
        <dbReference type="PROSITE" id="PS50109"/>
    </source>
</evidence>
<dbReference type="CDD" id="cd00075">
    <property type="entry name" value="HATPase"/>
    <property type="match status" value="1"/>
</dbReference>
<dbReference type="Gene3D" id="3.30.565.10">
    <property type="entry name" value="Histidine kinase-like ATPase, C-terminal domain"/>
    <property type="match status" value="1"/>
</dbReference>
<feature type="transmembrane region" description="Helical" evidence="12">
    <location>
        <begin position="218"/>
        <end position="238"/>
    </location>
</feature>
<feature type="region of interest" description="Disordered" evidence="11">
    <location>
        <begin position="142"/>
        <end position="196"/>
    </location>
</feature>
<evidence type="ECO:0000256" key="5">
    <source>
        <dbReference type="ARBA" id="ARBA00022679"/>
    </source>
</evidence>
<dbReference type="Pfam" id="PF00672">
    <property type="entry name" value="HAMP"/>
    <property type="match status" value="1"/>
</dbReference>
<name>A0A8H9GED0_9MICO</name>
<keyword evidence="16" id="KW-1185">Reference proteome</keyword>
<dbReference type="SUPFAM" id="SSF55874">
    <property type="entry name" value="ATPase domain of HSP90 chaperone/DNA topoisomerase II/histidine kinase"/>
    <property type="match status" value="1"/>
</dbReference>
<evidence type="ECO:0000313" key="16">
    <source>
        <dbReference type="Proteomes" id="UP000655589"/>
    </source>
</evidence>
<sequence>MTGGVPLHRSLVTRLIAMSLAVCAVSVAATAWLVVRSTDAAIDEVNGQTLRDDAVVYDALLDWSREHTDWAGVQPVLVRLADRTGYHIMLTDTEGTLLADSAGSDPAGAATVPSAAVNLADTRAIVDPAQVDWSLLQHAPGAEQVPVPSPEPATELEAVPVPSTEPAPEVGPTDLPDTDRPTEYSEQSHAPPARLFITGRPPVASTFVDLSAPSRARIAGLAALVLALAAGASVAVGVRITRPLRELAAAARRMTDGDDDARAVVRTRDEIGDVAVAFNSLAERRGEQERLRRAMVGDVAHELRTPLSSVRGWLEAAQDGLTPTDGRLVDSLHEEAVHLQSLVGDLQDLALADAGELRLHPEPVELGPALEQVVRGQGAAASAKGVGLTARTDPGVVVRADPVRLRQAVTNLVANAVRHTPGGGSVEVTGARDGGDVVVAVRDTGEGIAAADLAHVFERFWRADASRTRGTGGSGLGLAIVRQVATLHGGSVGVESEVGRGTTFTLRLPAGDG</sequence>
<keyword evidence="8 12" id="KW-1133">Transmembrane helix</keyword>
<dbReference type="InterPro" id="IPR050428">
    <property type="entry name" value="TCS_sensor_his_kinase"/>
</dbReference>
<dbReference type="AlphaFoldDB" id="A0A8H9GED0"/>
<evidence type="ECO:0000256" key="8">
    <source>
        <dbReference type="ARBA" id="ARBA00022989"/>
    </source>
</evidence>
<gene>
    <name evidence="15" type="ORF">GCM10010102_08880</name>
</gene>
<evidence type="ECO:0000256" key="11">
    <source>
        <dbReference type="SAM" id="MobiDB-lite"/>
    </source>
</evidence>
<comment type="caution">
    <text evidence="15">The sequence shown here is derived from an EMBL/GenBank/DDBJ whole genome shotgun (WGS) entry which is preliminary data.</text>
</comment>
<evidence type="ECO:0000256" key="10">
    <source>
        <dbReference type="ARBA" id="ARBA00023136"/>
    </source>
</evidence>
<dbReference type="CDD" id="cd00082">
    <property type="entry name" value="HisKA"/>
    <property type="match status" value="1"/>
</dbReference>
<dbReference type="PANTHER" id="PTHR45436:SF5">
    <property type="entry name" value="SENSOR HISTIDINE KINASE TRCS"/>
    <property type="match status" value="1"/>
</dbReference>
<evidence type="ECO:0000256" key="9">
    <source>
        <dbReference type="ARBA" id="ARBA00023012"/>
    </source>
</evidence>
<dbReference type="EC" id="2.7.13.3" evidence="3"/>
<dbReference type="InterPro" id="IPR005467">
    <property type="entry name" value="His_kinase_dom"/>
</dbReference>
<dbReference type="PANTHER" id="PTHR45436">
    <property type="entry name" value="SENSOR HISTIDINE KINASE YKOH"/>
    <property type="match status" value="1"/>
</dbReference>
<dbReference type="InterPro" id="IPR003661">
    <property type="entry name" value="HisK_dim/P_dom"/>
</dbReference>
<protein>
    <recommendedName>
        <fullName evidence="3">histidine kinase</fullName>
        <ecNumber evidence="3">2.7.13.3</ecNumber>
    </recommendedName>
</protein>
<proteinExistence type="predicted"/>
<dbReference type="Pfam" id="PF00512">
    <property type="entry name" value="HisKA"/>
    <property type="match status" value="1"/>
</dbReference>
<dbReference type="PROSITE" id="PS50885">
    <property type="entry name" value="HAMP"/>
    <property type="match status" value="1"/>
</dbReference>
<dbReference type="PRINTS" id="PR00344">
    <property type="entry name" value="BCTRLSENSOR"/>
</dbReference>
<comment type="catalytic activity">
    <reaction evidence="1">
        <text>ATP + protein L-histidine = ADP + protein N-phospho-L-histidine.</text>
        <dbReference type="EC" id="2.7.13.3"/>
    </reaction>
</comment>
<dbReference type="FunFam" id="3.30.565.10:FF:000006">
    <property type="entry name" value="Sensor histidine kinase WalK"/>
    <property type="match status" value="1"/>
</dbReference>
<dbReference type="SMART" id="SM00388">
    <property type="entry name" value="HisKA"/>
    <property type="match status" value="1"/>
</dbReference>
<dbReference type="SMART" id="SM00387">
    <property type="entry name" value="HATPase_c"/>
    <property type="match status" value="1"/>
</dbReference>
<dbReference type="CDD" id="cd06225">
    <property type="entry name" value="HAMP"/>
    <property type="match status" value="1"/>
</dbReference>
<dbReference type="InterPro" id="IPR003660">
    <property type="entry name" value="HAMP_dom"/>
</dbReference>